<keyword evidence="2" id="KW-1185">Reference proteome</keyword>
<dbReference type="Proteomes" id="UP000199581">
    <property type="component" value="Unassembled WGS sequence"/>
</dbReference>
<dbReference type="AlphaFoldDB" id="A0A8G2C6A4"/>
<dbReference type="SUPFAM" id="SSF56784">
    <property type="entry name" value="HAD-like"/>
    <property type="match status" value="1"/>
</dbReference>
<dbReference type="EMBL" id="FOTO01000023">
    <property type="protein sequence ID" value="SFM23033.1"/>
    <property type="molecule type" value="Genomic_DNA"/>
</dbReference>
<accession>A0A8G2C6A4</accession>
<evidence type="ECO:0000313" key="2">
    <source>
        <dbReference type="Proteomes" id="UP000199581"/>
    </source>
</evidence>
<comment type="caution">
    <text evidence="1">The sequence shown here is derived from an EMBL/GenBank/DDBJ whole genome shotgun (WGS) entry which is preliminary data.</text>
</comment>
<protein>
    <submittedName>
        <fullName evidence="1">Uncharacterized protein</fullName>
    </submittedName>
</protein>
<reference evidence="1 2" key="1">
    <citation type="submission" date="2016-10" db="EMBL/GenBank/DDBJ databases">
        <authorList>
            <person name="Varghese N."/>
            <person name="Submissions S."/>
        </authorList>
    </citation>
    <scope>NUCLEOTIDE SEQUENCE [LARGE SCALE GENOMIC DNA]</scope>
    <source>
        <strain evidence="1 2">DSM 1741</strain>
    </source>
</reference>
<name>A0A8G2C6A4_DESNO</name>
<sequence>MPHAVLISDFDGTMTANDFYKLIAERLPPDALTTWEDYRKGSITHFEALRRIFGRLRASPEALDAILNETCSQIQNSRQPWHGFGQQAGR</sequence>
<dbReference type="InterPro" id="IPR036412">
    <property type="entry name" value="HAD-like_sf"/>
</dbReference>
<gene>
    <name evidence="1" type="ORF">SAMN05421830_12329</name>
</gene>
<organism evidence="1 2">
    <name type="scientific">Desulfomicrobium norvegicum (strain DSM 1741 / NCIMB 8310)</name>
    <name type="common">Desulfovibrio baculatus (strain Norway 4)</name>
    <name type="synonym">Desulfovibrio desulfuricans (strain Norway 4)</name>
    <dbReference type="NCBI Taxonomy" id="52561"/>
    <lineage>
        <taxon>Bacteria</taxon>
        <taxon>Pseudomonadati</taxon>
        <taxon>Thermodesulfobacteriota</taxon>
        <taxon>Desulfovibrionia</taxon>
        <taxon>Desulfovibrionales</taxon>
        <taxon>Desulfomicrobiaceae</taxon>
        <taxon>Desulfomicrobium</taxon>
    </lineage>
</organism>
<proteinExistence type="predicted"/>
<evidence type="ECO:0000313" key="1">
    <source>
        <dbReference type="EMBL" id="SFM23033.1"/>
    </source>
</evidence>
<dbReference type="Gene3D" id="3.90.1470.20">
    <property type="match status" value="1"/>
</dbReference>